<evidence type="ECO:0000313" key="3">
    <source>
        <dbReference type="Proteomes" id="UP000241222"/>
    </source>
</evidence>
<evidence type="ECO:0000313" key="2">
    <source>
        <dbReference type="EMBL" id="PSU34978.1"/>
    </source>
</evidence>
<keyword evidence="2" id="KW-0378">Hydrolase</keyword>
<dbReference type="PANTHER" id="PTHR42834">
    <property type="entry name" value="ENDONUCLEASE/EXONUCLEASE/PHOSPHATASE FAMILY PROTEIN (AFU_ORTHOLOGUE AFUA_3G09210)"/>
    <property type="match status" value="1"/>
</dbReference>
<evidence type="ECO:0000259" key="1">
    <source>
        <dbReference type="Pfam" id="PF19580"/>
    </source>
</evidence>
<dbReference type="AlphaFoldDB" id="A0A2T3J1M2"/>
<dbReference type="InterPro" id="IPR036691">
    <property type="entry name" value="Endo/exonu/phosph_ase_sf"/>
</dbReference>
<protein>
    <submittedName>
        <fullName evidence="2">Endonuclease</fullName>
    </submittedName>
</protein>
<dbReference type="RefSeq" id="WP_107348301.1">
    <property type="nucleotide sequence ID" value="NZ_PYMH01000002.1"/>
</dbReference>
<feature type="domain" description="Endonuclease/exonuclease/phosphatase" evidence="1">
    <location>
        <begin position="102"/>
        <end position="249"/>
    </location>
</feature>
<dbReference type="Pfam" id="PF19580">
    <property type="entry name" value="Exo_endo_phos_3"/>
    <property type="match status" value="1"/>
</dbReference>
<dbReference type="EMBL" id="PYMH01000002">
    <property type="protein sequence ID" value="PSU34978.1"/>
    <property type="molecule type" value="Genomic_DNA"/>
</dbReference>
<dbReference type="Gene3D" id="3.60.10.10">
    <property type="entry name" value="Endonuclease/exonuclease/phosphatase"/>
    <property type="match status" value="1"/>
</dbReference>
<proteinExistence type="predicted"/>
<name>A0A2T3J1M2_9GAMM</name>
<sequence>MRIRIANYNLENIFNRFDFSAFGNSQDAERSQRYLPPIVNYLTDFRSNDLTEFEDFKQTLRAAFLSQEDDKRQHTALAIKEADADLLCLQEVDSIDALLKFRDLYLNKTQGNDYKQVVLHEGNDRRGIDVAAMATAKFPIYSRSHAYMTRADLGSKEHRDELINKFPVAKKEMNKRERIFNRDCLELEVRKDGKELTVFVCHFKSMGGGRDKTIGERTLEALAVRHLIESKFDNPEKANWIVIGDLNDYREQVKVRADGSEYLVTEESSGLDPLLDGGFAVNLVSRLEPMQRWTHYYSWGKTKSQLDYILVSPAIANANHDVQPEIIRNGMPLRVPNTDDVVRFPRIGWDRPKASDHCPVVVTVTVP</sequence>
<reference evidence="2 3" key="1">
    <citation type="submission" date="2018-03" db="EMBL/GenBank/DDBJ databases">
        <title>Whole genome sequencing of Histamine producing bacteria.</title>
        <authorList>
            <person name="Butler K."/>
        </authorList>
    </citation>
    <scope>NUCLEOTIDE SEQUENCE [LARGE SCALE GENOMIC DNA]</scope>
    <source>
        <strain evidence="2 3">JCM 13586</strain>
    </source>
</reference>
<organism evidence="2 3">
    <name type="scientific">Photobacterium lutimaris</name>
    <dbReference type="NCBI Taxonomy" id="388278"/>
    <lineage>
        <taxon>Bacteria</taxon>
        <taxon>Pseudomonadati</taxon>
        <taxon>Pseudomonadota</taxon>
        <taxon>Gammaproteobacteria</taxon>
        <taxon>Vibrionales</taxon>
        <taxon>Vibrionaceae</taxon>
        <taxon>Photobacterium</taxon>
    </lineage>
</organism>
<accession>A0A2T3J1M2</accession>
<keyword evidence="3" id="KW-1185">Reference proteome</keyword>
<keyword evidence="2" id="KW-0255">Endonuclease</keyword>
<dbReference type="OrthoDB" id="1398885at2"/>
<comment type="caution">
    <text evidence="2">The sequence shown here is derived from an EMBL/GenBank/DDBJ whole genome shotgun (WGS) entry which is preliminary data.</text>
</comment>
<keyword evidence="2" id="KW-0540">Nuclease</keyword>
<dbReference type="SUPFAM" id="SSF56219">
    <property type="entry name" value="DNase I-like"/>
    <property type="match status" value="1"/>
</dbReference>
<dbReference type="PANTHER" id="PTHR42834:SF1">
    <property type="entry name" value="ENDONUCLEASE_EXONUCLEASE_PHOSPHATASE FAMILY PROTEIN (AFU_ORTHOLOGUE AFUA_3G09210)"/>
    <property type="match status" value="1"/>
</dbReference>
<dbReference type="Proteomes" id="UP000241222">
    <property type="component" value="Unassembled WGS sequence"/>
</dbReference>
<gene>
    <name evidence="2" type="ORF">C9I99_07880</name>
</gene>
<dbReference type="GO" id="GO:0004519">
    <property type="term" value="F:endonuclease activity"/>
    <property type="evidence" value="ECO:0007669"/>
    <property type="project" value="UniProtKB-KW"/>
</dbReference>
<dbReference type="InterPro" id="IPR005135">
    <property type="entry name" value="Endo/exonuclease/phosphatase"/>
</dbReference>